<protein>
    <submittedName>
        <fullName evidence="2">Uncharacterized protein</fullName>
    </submittedName>
</protein>
<name>A0A974DCA1_XENLA</name>
<reference evidence="3" key="1">
    <citation type="journal article" date="2016" name="Nature">
        <title>Genome evolution in the allotetraploid frog Xenopus laevis.</title>
        <authorList>
            <person name="Session A.M."/>
            <person name="Uno Y."/>
            <person name="Kwon T."/>
            <person name="Chapman J.A."/>
            <person name="Toyoda A."/>
            <person name="Takahashi S."/>
            <person name="Fukui A."/>
            <person name="Hikosaka A."/>
            <person name="Suzuki A."/>
            <person name="Kondo M."/>
            <person name="van Heeringen S.J."/>
            <person name="Quigley I."/>
            <person name="Heinz S."/>
            <person name="Ogino H."/>
            <person name="Ochi H."/>
            <person name="Hellsten U."/>
            <person name="Lyons J.B."/>
            <person name="Simakov O."/>
            <person name="Putnam N."/>
            <person name="Stites J."/>
            <person name="Kuroki Y."/>
            <person name="Tanaka T."/>
            <person name="Michiue T."/>
            <person name="Watanabe M."/>
            <person name="Bogdanovic O."/>
            <person name="Lister R."/>
            <person name="Georgiou G."/>
            <person name="Paranjpe S.S."/>
            <person name="van Kruijsbergen I."/>
            <person name="Shu S."/>
            <person name="Carlson J."/>
            <person name="Kinoshita T."/>
            <person name="Ohta Y."/>
            <person name="Mawaribuchi S."/>
            <person name="Jenkins J."/>
            <person name="Grimwood J."/>
            <person name="Schmutz J."/>
            <person name="Mitros T."/>
            <person name="Mozaffari S.V."/>
            <person name="Suzuki Y."/>
            <person name="Haramoto Y."/>
            <person name="Yamamoto T.S."/>
            <person name="Takagi C."/>
            <person name="Heald R."/>
            <person name="Miller K."/>
            <person name="Haudenschild C."/>
            <person name="Kitzman J."/>
            <person name="Nakayama T."/>
            <person name="Izutsu Y."/>
            <person name="Robert J."/>
            <person name="Fortriede J."/>
            <person name="Burns K."/>
            <person name="Lotay V."/>
            <person name="Karimi K."/>
            <person name="Yasuoka Y."/>
            <person name="Dichmann D.S."/>
            <person name="Flajnik M.F."/>
            <person name="Houston D.W."/>
            <person name="Shendure J."/>
            <person name="DuPasquier L."/>
            <person name="Vize P.D."/>
            <person name="Zorn A.M."/>
            <person name="Ito M."/>
            <person name="Marcotte E.M."/>
            <person name="Wallingford J.B."/>
            <person name="Ito Y."/>
            <person name="Asashima M."/>
            <person name="Ueno N."/>
            <person name="Matsuda Y."/>
            <person name="Veenstra G.J."/>
            <person name="Fujiyama A."/>
            <person name="Harland R.M."/>
            <person name="Taira M."/>
            <person name="Rokhsar D.S."/>
        </authorList>
    </citation>
    <scope>NUCLEOTIDE SEQUENCE [LARGE SCALE GENOMIC DNA]</scope>
    <source>
        <strain evidence="3">J</strain>
    </source>
</reference>
<proteinExistence type="predicted"/>
<dbReference type="PROSITE" id="PS51257">
    <property type="entry name" value="PROKAR_LIPOPROTEIN"/>
    <property type="match status" value="1"/>
</dbReference>
<organism evidence="2 3">
    <name type="scientific">Xenopus laevis</name>
    <name type="common">African clawed frog</name>
    <dbReference type="NCBI Taxonomy" id="8355"/>
    <lineage>
        <taxon>Eukaryota</taxon>
        <taxon>Metazoa</taxon>
        <taxon>Chordata</taxon>
        <taxon>Craniata</taxon>
        <taxon>Vertebrata</taxon>
        <taxon>Euteleostomi</taxon>
        <taxon>Amphibia</taxon>
        <taxon>Batrachia</taxon>
        <taxon>Anura</taxon>
        <taxon>Pipoidea</taxon>
        <taxon>Pipidae</taxon>
        <taxon>Xenopodinae</taxon>
        <taxon>Xenopus</taxon>
        <taxon>Xenopus</taxon>
    </lineage>
</organism>
<sequence>MKITLFFCVVAVVATSSCLATALPPCVSNCVQKCQSPSTDVPCVKSSLFRDTPGTMTSLVAVLCAFDRYLGTGDIAPLTTSIQRLGSLPDCSTADIMPYLMNGGVRGLVQTVLGYVTVLSGTTNVVSPCTPLVPLLAKITSKLGGAPLLGGIKETPTTVPVVNPGLVNALLDTVKRLLQAVLGNNAGLVENLLGPLGNILGPAGGYNDQSGKGLLDGVTSIAPTNPKGGSSTVTGIVNGVLPVVNGVTSTLLGSLAGNPNGGSGPGLLDSVGPLVNGSIAGNPNGGSGQGLLNTAGSLLGSGVLKPVLGMDPFGQLPLVGNILSPMSSNNGYSNIQSETTGSVYGYWQPNSDSTLEASFDLGINAGPTTGFQSNWASSSGNGGFSSNPQVSGTSMDPYSSLLWQSGK</sequence>
<dbReference type="EMBL" id="CM004470">
    <property type="protein sequence ID" value="OCT88346.1"/>
    <property type="molecule type" value="Genomic_DNA"/>
</dbReference>
<dbReference type="OMA" id="TADIMPY"/>
<evidence type="ECO:0000313" key="2">
    <source>
        <dbReference type="EMBL" id="OCT88346.1"/>
    </source>
</evidence>
<feature type="chain" id="PRO_5038138009" evidence="1">
    <location>
        <begin position="23"/>
        <end position="407"/>
    </location>
</feature>
<dbReference type="AlphaFoldDB" id="A0A974DCA1"/>
<keyword evidence="1" id="KW-0732">Signal</keyword>
<evidence type="ECO:0000256" key="1">
    <source>
        <dbReference type="SAM" id="SignalP"/>
    </source>
</evidence>
<feature type="signal peptide" evidence="1">
    <location>
        <begin position="1"/>
        <end position="22"/>
    </location>
</feature>
<dbReference type="Proteomes" id="UP000694892">
    <property type="component" value="Chromosome 3L"/>
</dbReference>
<evidence type="ECO:0000313" key="3">
    <source>
        <dbReference type="Proteomes" id="UP000694892"/>
    </source>
</evidence>
<gene>
    <name evidence="2" type="ORF">XELAEV_18016981mg</name>
</gene>
<accession>A0A974DCA1</accession>